<accession>X0T4W5</accession>
<dbReference type="AlphaFoldDB" id="X0T4W5"/>
<gene>
    <name evidence="1" type="ORF">S01H1_06724</name>
</gene>
<dbReference type="EMBL" id="BARS01003468">
    <property type="protein sequence ID" value="GAF83222.1"/>
    <property type="molecule type" value="Genomic_DNA"/>
</dbReference>
<organism evidence="1">
    <name type="scientific">marine sediment metagenome</name>
    <dbReference type="NCBI Taxonomy" id="412755"/>
    <lineage>
        <taxon>unclassified sequences</taxon>
        <taxon>metagenomes</taxon>
        <taxon>ecological metagenomes</taxon>
    </lineage>
</organism>
<name>X0T4W5_9ZZZZ</name>
<reference evidence="1" key="1">
    <citation type="journal article" date="2014" name="Front. Microbiol.">
        <title>High frequency of phylogenetically diverse reductive dehalogenase-homologous genes in deep subseafloor sedimentary metagenomes.</title>
        <authorList>
            <person name="Kawai M."/>
            <person name="Futagami T."/>
            <person name="Toyoda A."/>
            <person name="Takaki Y."/>
            <person name="Nishi S."/>
            <person name="Hori S."/>
            <person name="Arai W."/>
            <person name="Tsubouchi T."/>
            <person name="Morono Y."/>
            <person name="Uchiyama I."/>
            <person name="Ito T."/>
            <person name="Fujiyama A."/>
            <person name="Inagaki F."/>
            <person name="Takami H."/>
        </authorList>
    </citation>
    <scope>NUCLEOTIDE SEQUENCE</scope>
    <source>
        <strain evidence="1">Expedition CK06-06</strain>
    </source>
</reference>
<protein>
    <submittedName>
        <fullName evidence="1">Uncharacterized protein</fullName>
    </submittedName>
</protein>
<evidence type="ECO:0000313" key="1">
    <source>
        <dbReference type="EMBL" id="GAF83222.1"/>
    </source>
</evidence>
<proteinExistence type="predicted"/>
<comment type="caution">
    <text evidence="1">The sequence shown here is derived from an EMBL/GenBank/DDBJ whole genome shotgun (WGS) entry which is preliminary data.</text>
</comment>
<sequence length="29" mass="3536">LRNHVWDKNMWKGGKARPIKYIKDVKLIK</sequence>
<feature type="non-terminal residue" evidence="1">
    <location>
        <position position="1"/>
    </location>
</feature>